<name>A0ABW8SP10_9CLOT</name>
<evidence type="ECO:0000313" key="2">
    <source>
        <dbReference type="EMBL" id="MFL0197473.1"/>
    </source>
</evidence>
<proteinExistence type="predicted"/>
<dbReference type="PANTHER" id="PTHR10587:SF125">
    <property type="entry name" value="POLYSACCHARIDE DEACETYLASE YHEN-RELATED"/>
    <property type="match status" value="1"/>
</dbReference>
<evidence type="ECO:0000313" key="3">
    <source>
        <dbReference type="Proteomes" id="UP001623660"/>
    </source>
</evidence>
<evidence type="ECO:0000259" key="1">
    <source>
        <dbReference type="PROSITE" id="PS51677"/>
    </source>
</evidence>
<dbReference type="Proteomes" id="UP001623660">
    <property type="component" value="Unassembled WGS sequence"/>
</dbReference>
<dbReference type="EC" id="3.-.-.-" evidence="2"/>
<accession>A0ABW8SP10</accession>
<sequence>MKIKRYYFIVCLIFLSIFLITDCIGFQYNDRLNVRAASNTAHDEKVIYLTFDDGPSVITDEVLDILKTNNVKATFFLIGNQIEENKSTVKRIYDEGHSIGLHTCSHKIRKIYSNQNAFIKEMNNTREEINGVVGIKPNIIRFPQGSRKHLNKSMLKKLHEYNYKVYDWNIVISDGIRAKTPPEKLFREATGGKDKPNPIILLMHCDYMHKNTCIALPGIINYYKQNGYEFKIITDDTPELYFPISRKRNMAAFRGIV</sequence>
<dbReference type="PROSITE" id="PS51677">
    <property type="entry name" value="NODB"/>
    <property type="match status" value="1"/>
</dbReference>
<gene>
    <name evidence="2" type="ORF">ACJDU8_18170</name>
</gene>
<keyword evidence="2" id="KW-0378">Hydrolase</keyword>
<organism evidence="2 3">
    <name type="scientific">Candidatus Clostridium eludens</name>
    <dbReference type="NCBI Taxonomy" id="3381663"/>
    <lineage>
        <taxon>Bacteria</taxon>
        <taxon>Bacillati</taxon>
        <taxon>Bacillota</taxon>
        <taxon>Clostridia</taxon>
        <taxon>Eubacteriales</taxon>
        <taxon>Clostridiaceae</taxon>
        <taxon>Clostridium</taxon>
    </lineage>
</organism>
<dbReference type="EMBL" id="JBJHZX010000031">
    <property type="protein sequence ID" value="MFL0197473.1"/>
    <property type="molecule type" value="Genomic_DNA"/>
</dbReference>
<dbReference type="InterPro" id="IPR011330">
    <property type="entry name" value="Glyco_hydro/deAcase_b/a-brl"/>
</dbReference>
<protein>
    <submittedName>
        <fullName evidence="2">Polysaccharide deacetylase family protein</fullName>
        <ecNumber evidence="2">3.-.-.-</ecNumber>
    </submittedName>
</protein>
<dbReference type="InterPro" id="IPR002509">
    <property type="entry name" value="NODB_dom"/>
</dbReference>
<dbReference type="CDD" id="cd10944">
    <property type="entry name" value="CE4_SmPgdA_like"/>
    <property type="match status" value="1"/>
</dbReference>
<dbReference type="PANTHER" id="PTHR10587">
    <property type="entry name" value="GLYCOSYL TRANSFERASE-RELATED"/>
    <property type="match status" value="1"/>
</dbReference>
<dbReference type="GO" id="GO:0016787">
    <property type="term" value="F:hydrolase activity"/>
    <property type="evidence" value="ECO:0007669"/>
    <property type="project" value="UniProtKB-KW"/>
</dbReference>
<reference evidence="2 3" key="1">
    <citation type="submission" date="2024-11" db="EMBL/GenBank/DDBJ databases">
        <authorList>
            <person name="Heng Y.C."/>
            <person name="Lim A.C.H."/>
            <person name="Lee J.K.Y."/>
            <person name="Kittelmann S."/>
        </authorList>
    </citation>
    <scope>NUCLEOTIDE SEQUENCE [LARGE SCALE GENOMIC DNA]</scope>
    <source>
        <strain evidence="2 3">WILCCON 0269</strain>
    </source>
</reference>
<comment type="caution">
    <text evidence="2">The sequence shown here is derived from an EMBL/GenBank/DDBJ whole genome shotgun (WGS) entry which is preliminary data.</text>
</comment>
<dbReference type="Pfam" id="PF01522">
    <property type="entry name" value="Polysacc_deac_1"/>
    <property type="match status" value="1"/>
</dbReference>
<feature type="domain" description="NodB homology" evidence="1">
    <location>
        <begin position="45"/>
        <end position="231"/>
    </location>
</feature>
<dbReference type="RefSeq" id="WP_406793577.1">
    <property type="nucleotide sequence ID" value="NZ_JBJHZX010000031.1"/>
</dbReference>
<dbReference type="SUPFAM" id="SSF88713">
    <property type="entry name" value="Glycoside hydrolase/deacetylase"/>
    <property type="match status" value="1"/>
</dbReference>
<dbReference type="InterPro" id="IPR050248">
    <property type="entry name" value="Polysacc_deacetylase_ArnD"/>
</dbReference>
<dbReference type="Gene3D" id="3.20.20.370">
    <property type="entry name" value="Glycoside hydrolase/deacetylase"/>
    <property type="match status" value="1"/>
</dbReference>
<keyword evidence="3" id="KW-1185">Reference proteome</keyword>